<evidence type="ECO:0000259" key="3">
    <source>
        <dbReference type="Pfam" id="PF01494"/>
    </source>
</evidence>
<evidence type="ECO:0000313" key="4">
    <source>
        <dbReference type="EMBL" id="PSC70365.1"/>
    </source>
</evidence>
<dbReference type="PRINTS" id="PR00420">
    <property type="entry name" value="RNGMNOXGNASE"/>
</dbReference>
<comment type="caution">
    <text evidence="4">The sequence shown here is derived from an EMBL/GenBank/DDBJ whole genome shotgun (WGS) entry which is preliminary data.</text>
</comment>
<reference evidence="4 5" key="1">
    <citation type="journal article" date="2018" name="Plant J.">
        <title>Genome sequences of Chlorella sorokiniana UTEX 1602 and Micractinium conductrix SAG 241.80: implications to maltose excretion by a green alga.</title>
        <authorList>
            <person name="Arriola M.B."/>
            <person name="Velmurugan N."/>
            <person name="Zhang Y."/>
            <person name="Plunkett M.H."/>
            <person name="Hondzo H."/>
            <person name="Barney B.M."/>
        </authorList>
    </citation>
    <scope>NUCLEOTIDE SEQUENCE [LARGE SCALE GENOMIC DNA]</scope>
    <source>
        <strain evidence="4 5">SAG 241.80</strain>
    </source>
</reference>
<dbReference type="STRING" id="554055.A0A2P6V8E7"/>
<dbReference type="GO" id="GO:0071949">
    <property type="term" value="F:FAD binding"/>
    <property type="evidence" value="ECO:0007669"/>
    <property type="project" value="InterPro"/>
</dbReference>
<dbReference type="InterPro" id="IPR002938">
    <property type="entry name" value="FAD-bd"/>
</dbReference>
<organism evidence="4 5">
    <name type="scientific">Micractinium conductrix</name>
    <dbReference type="NCBI Taxonomy" id="554055"/>
    <lineage>
        <taxon>Eukaryota</taxon>
        <taxon>Viridiplantae</taxon>
        <taxon>Chlorophyta</taxon>
        <taxon>core chlorophytes</taxon>
        <taxon>Trebouxiophyceae</taxon>
        <taxon>Chlorellales</taxon>
        <taxon>Chlorellaceae</taxon>
        <taxon>Chlorella clade</taxon>
        <taxon>Micractinium</taxon>
    </lineage>
</organism>
<keyword evidence="5" id="KW-1185">Reference proteome</keyword>
<sequence length="480" mass="48966">MPVPPTPNDSRRAAAPVVVVGAGPAGLLAAAFLSLAHGCDVAVFDKRGHPGPLPMPDGFEDDNDSRGVAAISAAGLDVEALVNAPGANLATIRDQVLARGDALPTADGRRGSLLTVRAERPRVIGSRQAFVRALLHLVEEQQEAARVAGTPCGTITFHWGASFASADLAAQAATFKLDNGEEHTEKYSLLPNRQYNVVRGLPPMPHLDLMPTPGALPGSSEAYGRLLMVAEAPAAVAAAGGGPQGNIFLSQPSAEAVTAVVTLPHARWAAAGLDGDGAPAEAYAKMLAASWPTLPAEWTAAAAQQMAERPLHETGMQVHANQLHAPGVVLLGDAAHAVSPATSNGMNGALEDALVLSEALRAVGGDLEALPAAYTAARKPDADALLWLDGALSSVAGRGGPDTAAIKAAVTARVILNKLSAGWVRPPALLLLKDGTLPYGVARRQVERETAVAKAMGAGGLAAAGAGLAALLAAPVRRWL</sequence>
<dbReference type="Pfam" id="PF13450">
    <property type="entry name" value="NAD_binding_8"/>
    <property type="match status" value="1"/>
</dbReference>
<feature type="domain" description="FAD-binding" evidence="3">
    <location>
        <begin position="317"/>
        <end position="385"/>
    </location>
</feature>
<keyword evidence="1" id="KW-0560">Oxidoreductase</keyword>
<evidence type="ECO:0000256" key="2">
    <source>
        <dbReference type="SAM" id="Phobius"/>
    </source>
</evidence>
<gene>
    <name evidence="4" type="ORF">C2E20_6191</name>
</gene>
<dbReference type="EMBL" id="LHPF02000020">
    <property type="protein sequence ID" value="PSC70365.1"/>
    <property type="molecule type" value="Genomic_DNA"/>
</dbReference>
<dbReference type="PANTHER" id="PTHR46028">
    <property type="entry name" value="KYNURENINE 3-MONOOXYGENASE"/>
    <property type="match status" value="1"/>
</dbReference>
<dbReference type="Pfam" id="PF01494">
    <property type="entry name" value="FAD_binding_3"/>
    <property type="match status" value="1"/>
</dbReference>
<name>A0A2P6V8E7_9CHLO</name>
<dbReference type="GO" id="GO:0004502">
    <property type="term" value="F:kynurenine 3-monooxygenase activity"/>
    <property type="evidence" value="ECO:0007669"/>
    <property type="project" value="TreeGrafter"/>
</dbReference>
<dbReference type="InterPro" id="IPR036188">
    <property type="entry name" value="FAD/NAD-bd_sf"/>
</dbReference>
<dbReference type="OrthoDB" id="10053569at2759"/>
<accession>A0A2P6V8E7</accession>
<feature type="transmembrane region" description="Helical" evidence="2">
    <location>
        <begin position="455"/>
        <end position="474"/>
    </location>
</feature>
<dbReference type="GO" id="GO:0070189">
    <property type="term" value="P:kynurenine metabolic process"/>
    <property type="evidence" value="ECO:0007669"/>
    <property type="project" value="TreeGrafter"/>
</dbReference>
<keyword evidence="2" id="KW-1133">Transmembrane helix</keyword>
<dbReference type="Gene3D" id="3.50.50.60">
    <property type="entry name" value="FAD/NAD(P)-binding domain"/>
    <property type="match status" value="2"/>
</dbReference>
<keyword evidence="2" id="KW-0812">Transmembrane</keyword>
<protein>
    <submittedName>
        <fullName evidence="4">Kynurenine 3-monooxygenase isoform B</fullName>
    </submittedName>
</protein>
<keyword evidence="1" id="KW-0503">Monooxygenase</keyword>
<dbReference type="PANTHER" id="PTHR46028:SF7">
    <property type="entry name" value="KYNURENINE 3-MONOOXYGENASE-RELATED"/>
    <property type="match status" value="1"/>
</dbReference>
<evidence type="ECO:0000313" key="5">
    <source>
        <dbReference type="Proteomes" id="UP000239649"/>
    </source>
</evidence>
<evidence type="ECO:0000256" key="1">
    <source>
        <dbReference type="ARBA" id="ARBA00023033"/>
    </source>
</evidence>
<dbReference type="SUPFAM" id="SSF51905">
    <property type="entry name" value="FAD/NAD(P)-binding domain"/>
    <property type="match status" value="1"/>
</dbReference>
<dbReference type="AlphaFoldDB" id="A0A2P6V8E7"/>
<proteinExistence type="predicted"/>
<keyword evidence="2" id="KW-0472">Membrane</keyword>
<dbReference type="Proteomes" id="UP000239649">
    <property type="component" value="Unassembled WGS sequence"/>
</dbReference>